<evidence type="ECO:0000259" key="2">
    <source>
        <dbReference type="Pfam" id="PF06991"/>
    </source>
</evidence>
<feature type="region of interest" description="Disordered" evidence="1">
    <location>
        <begin position="381"/>
        <end position="443"/>
    </location>
</feature>
<dbReference type="AlphaFoldDB" id="A0A9P5G1N1"/>
<comment type="caution">
    <text evidence="3">The sequence shown here is derived from an EMBL/GenBank/DDBJ whole genome shotgun (WGS) entry which is preliminary data.</text>
</comment>
<feature type="compositionally biased region" description="Low complexity" evidence="1">
    <location>
        <begin position="114"/>
        <end position="125"/>
    </location>
</feature>
<protein>
    <recommendedName>
        <fullName evidence="2">Micro-fibrillar-associated protein 1 C-terminal domain-containing protein</fullName>
    </recommendedName>
</protein>
<reference evidence="3" key="1">
    <citation type="journal article" date="2020" name="Front. Microbiol.">
        <title>Phenotypic and Genetic Characterization of the Cheese Ripening Yeast Geotrichum candidum.</title>
        <authorList>
            <person name="Perkins V."/>
            <person name="Vignola S."/>
            <person name="Lessard M.H."/>
            <person name="Plante P.L."/>
            <person name="Corbeil J."/>
            <person name="Dugat-Bony E."/>
            <person name="Frenette M."/>
            <person name="Labrie S."/>
        </authorList>
    </citation>
    <scope>NUCLEOTIDE SEQUENCE</scope>
    <source>
        <strain evidence="3">LMA-70</strain>
    </source>
</reference>
<gene>
    <name evidence="3" type="ORF">DV451_004576</name>
</gene>
<dbReference type="InterPro" id="IPR033194">
    <property type="entry name" value="MFAP1"/>
</dbReference>
<feature type="compositionally biased region" description="Acidic residues" evidence="1">
    <location>
        <begin position="44"/>
        <end position="66"/>
    </location>
</feature>
<sequence length="443" mass="49970">MRSSSKYQQIRKEAPRNAPGRGNAQATDVVRHFAGKRGAAAVSDSDDSDDDQDEEEDEEEEQEETPNDTTSTYAGQEAGENGQVEEEKEPALKPKMMIKPITVKITDRPPEPPVVKVKPVQAPEKPMQRSSIKAAPPPESSSEEEDDSEEEDSSSESDAPVLVKPTFISKAKRAQAATNKPVVAASTKPAATNTDDDAAAAAKRKEQTLALAEHSLQHQADLEALLQQTTALDAELAKVDDTDDTDPAAERAAWRLRELARLQRDREALVERERAREELETLRESTTEQQREAEAIARRRQREQDEQDAKRKAGEDQSSGNYMQRYYHKGAFFQEDEFIKNRDFSGALEDDYHDKRILPKALQARTSGEVGLRGRTKYRSLAEEDTSRGALWDVATRGPRPRDRGPGERDYDDERDGRDRHRRESHEPRDPEGEEAYRKRREL</sequence>
<dbReference type="PANTHER" id="PTHR15327">
    <property type="entry name" value="MICROFIBRIL-ASSOCIATED PROTEIN"/>
    <property type="match status" value="1"/>
</dbReference>
<accession>A0A9P5G1N1</accession>
<evidence type="ECO:0000313" key="3">
    <source>
        <dbReference type="EMBL" id="KAF5095681.1"/>
    </source>
</evidence>
<feature type="domain" description="Micro-fibrillar-associated protein 1 C-terminal" evidence="2">
    <location>
        <begin position="155"/>
        <end position="386"/>
    </location>
</feature>
<evidence type="ECO:0000313" key="4">
    <source>
        <dbReference type="Proteomes" id="UP000750522"/>
    </source>
</evidence>
<feature type="region of interest" description="Disordered" evidence="1">
    <location>
        <begin position="1"/>
        <end position="206"/>
    </location>
</feature>
<proteinExistence type="predicted"/>
<feature type="compositionally biased region" description="Basic and acidic residues" evidence="1">
    <location>
        <begin position="400"/>
        <end position="409"/>
    </location>
</feature>
<dbReference type="Pfam" id="PF06991">
    <property type="entry name" value="MFAP1"/>
    <property type="match status" value="1"/>
</dbReference>
<feature type="compositionally biased region" description="Basic and acidic residues" evidence="1">
    <location>
        <begin position="265"/>
        <end position="315"/>
    </location>
</feature>
<evidence type="ECO:0000256" key="1">
    <source>
        <dbReference type="SAM" id="MobiDB-lite"/>
    </source>
</evidence>
<feature type="compositionally biased region" description="Basic and acidic residues" evidence="1">
    <location>
        <begin position="415"/>
        <end position="443"/>
    </location>
</feature>
<organism evidence="3 4">
    <name type="scientific">Geotrichum candidum</name>
    <name type="common">Oospora lactis</name>
    <name type="synonym">Dipodascus geotrichum</name>
    <dbReference type="NCBI Taxonomy" id="1173061"/>
    <lineage>
        <taxon>Eukaryota</taxon>
        <taxon>Fungi</taxon>
        <taxon>Dikarya</taxon>
        <taxon>Ascomycota</taxon>
        <taxon>Saccharomycotina</taxon>
        <taxon>Dipodascomycetes</taxon>
        <taxon>Dipodascales</taxon>
        <taxon>Dipodascaceae</taxon>
        <taxon>Geotrichum</taxon>
    </lineage>
</organism>
<feature type="compositionally biased region" description="Acidic residues" evidence="1">
    <location>
        <begin position="141"/>
        <end position="155"/>
    </location>
</feature>
<dbReference type="InterPro" id="IPR009730">
    <property type="entry name" value="MFAP1_C"/>
</dbReference>
<reference evidence="3" key="2">
    <citation type="submission" date="2020-01" db="EMBL/GenBank/DDBJ databases">
        <authorList>
            <person name="Perkins V."/>
            <person name="Lessard M.-H."/>
            <person name="Dugat-Bony E."/>
            <person name="Frenette M."/>
            <person name="Labrie S."/>
        </authorList>
    </citation>
    <scope>NUCLEOTIDE SEQUENCE</scope>
    <source>
        <strain evidence="3">LMA-70</strain>
    </source>
</reference>
<dbReference type="EMBL" id="QQZK01000138">
    <property type="protein sequence ID" value="KAF5095681.1"/>
    <property type="molecule type" value="Genomic_DNA"/>
</dbReference>
<feature type="region of interest" description="Disordered" evidence="1">
    <location>
        <begin position="265"/>
        <end position="322"/>
    </location>
</feature>
<dbReference type="Proteomes" id="UP000750522">
    <property type="component" value="Unassembled WGS sequence"/>
</dbReference>
<name>A0A9P5G1N1_GEOCN</name>